<comment type="caution">
    <text evidence="2">The sequence shown here is derived from an EMBL/GenBank/DDBJ whole genome shotgun (WGS) entry which is preliminary data.</text>
</comment>
<name>A0ABQ1XCJ4_9MICC</name>
<keyword evidence="1" id="KW-0812">Transmembrane</keyword>
<evidence type="ECO:0000313" key="3">
    <source>
        <dbReference type="Proteomes" id="UP000596938"/>
    </source>
</evidence>
<keyword evidence="1" id="KW-1133">Transmembrane helix</keyword>
<evidence type="ECO:0000256" key="1">
    <source>
        <dbReference type="SAM" id="Phobius"/>
    </source>
</evidence>
<sequence>MQPMADFIGELFGPSWTAQGVAAVISSGIALLAVGISSRVAWRQGVKTRQHVDEVDAKQAEREREFKGREHWWERFSWACVEFTADDEDRIKVGLIVLSDLATSSWASEGDKLLVASVLKELVDIAVEEGVYDSAEDESQ</sequence>
<organism evidence="2 3">
    <name type="scientific">Pseudarthrobacter polychromogenes</name>
    <dbReference type="NCBI Taxonomy" id="1676"/>
    <lineage>
        <taxon>Bacteria</taxon>
        <taxon>Bacillati</taxon>
        <taxon>Actinomycetota</taxon>
        <taxon>Actinomycetes</taxon>
        <taxon>Micrococcales</taxon>
        <taxon>Micrococcaceae</taxon>
        <taxon>Pseudarthrobacter</taxon>
    </lineage>
</organism>
<protein>
    <submittedName>
        <fullName evidence="2">Uncharacterized protein</fullName>
    </submittedName>
</protein>
<dbReference type="EMBL" id="BMKU01000001">
    <property type="protein sequence ID" value="GGG83729.1"/>
    <property type="molecule type" value="Genomic_DNA"/>
</dbReference>
<keyword evidence="1" id="KW-0472">Membrane</keyword>
<dbReference type="Proteomes" id="UP000596938">
    <property type="component" value="Unassembled WGS sequence"/>
</dbReference>
<proteinExistence type="predicted"/>
<reference evidence="3" key="1">
    <citation type="journal article" date="2019" name="Int. J. Syst. Evol. Microbiol.">
        <title>The Global Catalogue of Microorganisms (GCM) 10K type strain sequencing project: providing services to taxonomists for standard genome sequencing and annotation.</title>
        <authorList>
            <consortium name="The Broad Institute Genomics Platform"/>
            <consortium name="The Broad Institute Genome Sequencing Center for Infectious Disease"/>
            <person name="Wu L."/>
            <person name="Ma J."/>
        </authorList>
    </citation>
    <scope>NUCLEOTIDE SEQUENCE [LARGE SCALE GENOMIC DNA]</scope>
    <source>
        <strain evidence="3">CGMCC 1.1927</strain>
    </source>
</reference>
<dbReference type="RefSeq" id="WP_188808647.1">
    <property type="nucleotide sequence ID" value="NZ_BAAAWV010000001.1"/>
</dbReference>
<evidence type="ECO:0000313" key="2">
    <source>
        <dbReference type="EMBL" id="GGG83729.1"/>
    </source>
</evidence>
<gene>
    <name evidence="2" type="ORF">GCM10011577_01470</name>
</gene>
<keyword evidence="3" id="KW-1185">Reference proteome</keyword>
<feature type="transmembrane region" description="Helical" evidence="1">
    <location>
        <begin position="20"/>
        <end position="42"/>
    </location>
</feature>
<accession>A0ABQ1XCJ4</accession>